<dbReference type="GO" id="GO:0003676">
    <property type="term" value="F:nucleic acid binding"/>
    <property type="evidence" value="ECO:0007669"/>
    <property type="project" value="InterPro"/>
</dbReference>
<dbReference type="InterPro" id="IPR053151">
    <property type="entry name" value="RNase_H-like"/>
</dbReference>
<dbReference type="InParanoid" id="A0A7N2LAK0"/>
<reference evidence="2 3" key="1">
    <citation type="journal article" date="2016" name="G3 (Bethesda)">
        <title>First Draft Assembly and Annotation of the Genome of a California Endemic Oak Quercus lobata Nee (Fagaceae).</title>
        <authorList>
            <person name="Sork V.L."/>
            <person name="Fitz-Gibbon S.T."/>
            <person name="Puiu D."/>
            <person name="Crepeau M."/>
            <person name="Gugger P.F."/>
            <person name="Sherman R."/>
            <person name="Stevens K."/>
            <person name="Langley C.H."/>
            <person name="Pellegrini M."/>
            <person name="Salzberg S.L."/>
        </authorList>
    </citation>
    <scope>NUCLEOTIDE SEQUENCE [LARGE SCALE GENOMIC DNA]</scope>
    <source>
        <strain evidence="2 3">cv. SW786</strain>
    </source>
</reference>
<dbReference type="EMBL" id="LRBV02000004">
    <property type="status" value="NOT_ANNOTATED_CDS"/>
    <property type="molecule type" value="Genomic_DNA"/>
</dbReference>
<evidence type="ECO:0000259" key="1">
    <source>
        <dbReference type="Pfam" id="PF13456"/>
    </source>
</evidence>
<name>A0A7N2LAK0_QUELO</name>
<evidence type="ECO:0000313" key="2">
    <source>
        <dbReference type="EnsemblPlants" id="QL04p002496:mrna:CDS:1"/>
    </source>
</evidence>
<keyword evidence="3" id="KW-1185">Reference proteome</keyword>
<dbReference type="Gene3D" id="3.30.420.10">
    <property type="entry name" value="Ribonuclease H-like superfamily/Ribonuclease H"/>
    <property type="match status" value="1"/>
</dbReference>
<organism evidence="2 3">
    <name type="scientific">Quercus lobata</name>
    <name type="common">Valley oak</name>
    <dbReference type="NCBI Taxonomy" id="97700"/>
    <lineage>
        <taxon>Eukaryota</taxon>
        <taxon>Viridiplantae</taxon>
        <taxon>Streptophyta</taxon>
        <taxon>Embryophyta</taxon>
        <taxon>Tracheophyta</taxon>
        <taxon>Spermatophyta</taxon>
        <taxon>Magnoliopsida</taxon>
        <taxon>eudicotyledons</taxon>
        <taxon>Gunneridae</taxon>
        <taxon>Pentapetalae</taxon>
        <taxon>rosids</taxon>
        <taxon>fabids</taxon>
        <taxon>Fagales</taxon>
        <taxon>Fagaceae</taxon>
        <taxon>Quercus</taxon>
    </lineage>
</organism>
<accession>A0A7N2LAK0</accession>
<dbReference type="Pfam" id="PF13456">
    <property type="entry name" value="RVT_3"/>
    <property type="match status" value="1"/>
</dbReference>
<dbReference type="Gramene" id="QL04p002496:mrna">
    <property type="protein sequence ID" value="QL04p002496:mrna:CDS:1"/>
    <property type="gene ID" value="QL04p002496"/>
</dbReference>
<dbReference type="PANTHER" id="PTHR47723">
    <property type="entry name" value="OS05G0353850 PROTEIN"/>
    <property type="match status" value="1"/>
</dbReference>
<dbReference type="PANTHER" id="PTHR47723:SF19">
    <property type="entry name" value="POLYNUCLEOTIDYL TRANSFERASE, RIBONUCLEASE H-LIKE SUPERFAMILY PROTEIN"/>
    <property type="match status" value="1"/>
</dbReference>
<reference evidence="2" key="2">
    <citation type="submission" date="2021-01" db="UniProtKB">
        <authorList>
            <consortium name="EnsemblPlants"/>
        </authorList>
    </citation>
    <scope>IDENTIFICATION</scope>
</reference>
<sequence>MLLTIELDVDSKAVVYLLSNNDSSSAEFAPILDDCRQFMTLIPALKISHCFREANTCADGLAKAGSRGGQDFVMLETPPVEIIQLLFRDSSGSVCTRLCSDPAALSAG</sequence>
<dbReference type="GO" id="GO:0004523">
    <property type="term" value="F:RNA-DNA hybrid ribonuclease activity"/>
    <property type="evidence" value="ECO:0007669"/>
    <property type="project" value="InterPro"/>
</dbReference>
<protein>
    <recommendedName>
        <fullName evidence="1">RNase H type-1 domain-containing protein</fullName>
    </recommendedName>
</protein>
<dbReference type="InterPro" id="IPR044730">
    <property type="entry name" value="RNase_H-like_dom_plant"/>
</dbReference>
<evidence type="ECO:0000313" key="3">
    <source>
        <dbReference type="Proteomes" id="UP000594261"/>
    </source>
</evidence>
<dbReference type="AlphaFoldDB" id="A0A7N2LAK0"/>
<proteinExistence type="predicted"/>
<feature type="domain" description="RNase H type-1" evidence="1">
    <location>
        <begin position="4"/>
        <end position="64"/>
    </location>
</feature>
<dbReference type="InterPro" id="IPR036397">
    <property type="entry name" value="RNaseH_sf"/>
</dbReference>
<dbReference type="InterPro" id="IPR002156">
    <property type="entry name" value="RNaseH_domain"/>
</dbReference>
<dbReference type="CDD" id="cd06222">
    <property type="entry name" value="RNase_H_like"/>
    <property type="match status" value="1"/>
</dbReference>
<dbReference type="EnsemblPlants" id="QL04p002496:mrna">
    <property type="protein sequence ID" value="QL04p002496:mrna:CDS:1"/>
    <property type="gene ID" value="QL04p002496"/>
</dbReference>
<dbReference type="Proteomes" id="UP000594261">
    <property type="component" value="Chromosome 4"/>
</dbReference>